<evidence type="ECO:0000256" key="3">
    <source>
        <dbReference type="ARBA" id="ARBA00004567"/>
    </source>
</evidence>
<evidence type="ECO:0000256" key="7">
    <source>
        <dbReference type="ARBA" id="ARBA00022816"/>
    </source>
</evidence>
<dbReference type="SUPFAM" id="SSF117289">
    <property type="entry name" value="Nucleoporin domain"/>
    <property type="match status" value="2"/>
</dbReference>
<feature type="compositionally biased region" description="Polar residues" evidence="20">
    <location>
        <begin position="2286"/>
        <end position="2304"/>
    </location>
</feature>
<dbReference type="PROSITE" id="PS50199">
    <property type="entry name" value="ZF_RANBP2_2"/>
    <property type="match status" value="6"/>
</dbReference>
<keyword evidence="7" id="KW-0509">mRNA transport</keyword>
<dbReference type="SMART" id="SM00547">
    <property type="entry name" value="ZnF_RBZ"/>
    <property type="match status" value="6"/>
</dbReference>
<dbReference type="Gene3D" id="4.10.1060.10">
    <property type="entry name" value="Zinc finger, RanBP2-type"/>
    <property type="match status" value="4"/>
</dbReference>
<evidence type="ECO:0000256" key="2">
    <source>
        <dbReference type="ARBA" id="ARBA00004126"/>
    </source>
</evidence>
<keyword evidence="10" id="KW-0811">Translocation</keyword>
<gene>
    <name evidence="22" type="ORF">HK100_007553</name>
</gene>
<feature type="region of interest" description="Disordered" evidence="20">
    <location>
        <begin position="2091"/>
        <end position="2113"/>
    </location>
</feature>
<comment type="subcellular location">
    <subcellularLocation>
        <location evidence="2">Nucleus membrane</location>
    </subcellularLocation>
    <subcellularLocation>
        <location evidence="3">Nucleus</location>
        <location evidence="3">Nuclear pore complex</location>
    </subcellularLocation>
</comment>
<name>A0AAD5T590_9FUNG</name>
<dbReference type="GO" id="GO:0006405">
    <property type="term" value="P:RNA export from nucleus"/>
    <property type="evidence" value="ECO:0007669"/>
    <property type="project" value="TreeGrafter"/>
</dbReference>
<dbReference type="GO" id="GO:0051028">
    <property type="term" value="P:mRNA transport"/>
    <property type="evidence" value="ECO:0007669"/>
    <property type="project" value="UniProtKB-KW"/>
</dbReference>
<evidence type="ECO:0000256" key="5">
    <source>
        <dbReference type="ARBA" id="ARBA00022723"/>
    </source>
</evidence>
<keyword evidence="12" id="KW-0906">Nuclear pore complex</keyword>
<proteinExistence type="inferred from homology"/>
<keyword evidence="14" id="KW-0539">Nucleus</keyword>
<evidence type="ECO:0000256" key="1">
    <source>
        <dbReference type="ARBA" id="ARBA00001947"/>
    </source>
</evidence>
<evidence type="ECO:0000256" key="6">
    <source>
        <dbReference type="ARBA" id="ARBA00022771"/>
    </source>
</evidence>
<comment type="caution">
    <text evidence="22">The sequence shown here is derived from an EMBL/GenBank/DDBJ whole genome shotgun (WGS) entry which is preliminary data.</text>
</comment>
<keyword evidence="23" id="KW-1185">Reference proteome</keyword>
<dbReference type="GO" id="GO:0008139">
    <property type="term" value="F:nuclear localization sequence binding"/>
    <property type="evidence" value="ECO:0007669"/>
    <property type="project" value="TreeGrafter"/>
</dbReference>
<evidence type="ECO:0000256" key="8">
    <source>
        <dbReference type="ARBA" id="ARBA00022833"/>
    </source>
</evidence>
<evidence type="ECO:0000256" key="17">
    <source>
        <dbReference type="ARBA" id="ARBA00078197"/>
    </source>
</evidence>
<evidence type="ECO:0000256" key="11">
    <source>
        <dbReference type="ARBA" id="ARBA00023125"/>
    </source>
</evidence>
<dbReference type="GO" id="GO:0008270">
    <property type="term" value="F:zinc ion binding"/>
    <property type="evidence" value="ECO:0007669"/>
    <property type="project" value="UniProtKB-KW"/>
</dbReference>
<keyword evidence="8" id="KW-0862">Zinc</keyword>
<dbReference type="PANTHER" id="PTHR23193:SF23">
    <property type="entry name" value="NUCLEAR PORE COMPLEX PROTEIN NUP153"/>
    <property type="match status" value="1"/>
</dbReference>
<dbReference type="Pfam" id="PF00641">
    <property type="entry name" value="Zn_ribbon_RanBP"/>
    <property type="match status" value="6"/>
</dbReference>
<dbReference type="GO" id="GO:0003677">
    <property type="term" value="F:DNA binding"/>
    <property type="evidence" value="ECO:0007669"/>
    <property type="project" value="UniProtKB-KW"/>
</dbReference>
<dbReference type="SUPFAM" id="SSF90209">
    <property type="entry name" value="Ran binding protein zinc finger-like"/>
    <property type="match status" value="2"/>
</dbReference>
<feature type="domain" description="RanBP2-type" evidence="21">
    <location>
        <begin position="1670"/>
        <end position="1699"/>
    </location>
</feature>
<feature type="compositionally biased region" description="Polar residues" evidence="20">
    <location>
        <begin position="2093"/>
        <end position="2113"/>
    </location>
</feature>
<evidence type="ECO:0000259" key="21">
    <source>
        <dbReference type="PROSITE" id="PS50199"/>
    </source>
</evidence>
<dbReference type="GO" id="GO:0031965">
    <property type="term" value="C:nuclear membrane"/>
    <property type="evidence" value="ECO:0007669"/>
    <property type="project" value="UniProtKB-SubCell"/>
</dbReference>
<organism evidence="22 23">
    <name type="scientific">Physocladia obscura</name>
    <dbReference type="NCBI Taxonomy" id="109957"/>
    <lineage>
        <taxon>Eukaryota</taxon>
        <taxon>Fungi</taxon>
        <taxon>Fungi incertae sedis</taxon>
        <taxon>Chytridiomycota</taxon>
        <taxon>Chytridiomycota incertae sedis</taxon>
        <taxon>Chytridiomycetes</taxon>
        <taxon>Chytridiales</taxon>
        <taxon>Chytriomycetaceae</taxon>
        <taxon>Physocladia</taxon>
    </lineage>
</organism>
<evidence type="ECO:0000313" key="22">
    <source>
        <dbReference type="EMBL" id="KAJ3130751.1"/>
    </source>
</evidence>
<feature type="region of interest" description="Disordered" evidence="20">
    <location>
        <begin position="2286"/>
        <end position="2307"/>
    </location>
</feature>
<comment type="similarity">
    <text evidence="15">Belongs to the NUP153 family.</text>
</comment>
<evidence type="ECO:0000256" key="13">
    <source>
        <dbReference type="ARBA" id="ARBA00023136"/>
    </source>
</evidence>
<comment type="cofactor">
    <cofactor evidence="1">
        <name>Zn(2+)</name>
        <dbReference type="ChEBI" id="CHEBI:29105"/>
    </cofactor>
</comment>
<dbReference type="InterPro" id="IPR001680">
    <property type="entry name" value="WD40_rpt"/>
</dbReference>
<evidence type="ECO:0000256" key="19">
    <source>
        <dbReference type="PROSITE-ProRule" id="PRU00322"/>
    </source>
</evidence>
<dbReference type="PROSITE" id="PS01358">
    <property type="entry name" value="ZF_RANBP2_1"/>
    <property type="match status" value="6"/>
</dbReference>
<dbReference type="InterPro" id="IPR036443">
    <property type="entry name" value="Znf_RanBP2_sf"/>
</dbReference>
<evidence type="ECO:0000256" key="12">
    <source>
        <dbReference type="ARBA" id="ARBA00023132"/>
    </source>
</evidence>
<keyword evidence="5" id="KW-0479">Metal-binding</keyword>
<dbReference type="EMBL" id="JADGJH010000357">
    <property type="protein sequence ID" value="KAJ3130751.1"/>
    <property type="molecule type" value="Genomic_DNA"/>
</dbReference>
<feature type="domain" description="RanBP2-type" evidence="21">
    <location>
        <begin position="1706"/>
        <end position="1736"/>
    </location>
</feature>
<feature type="domain" description="RanBP2-type" evidence="21">
    <location>
        <begin position="1775"/>
        <end position="1804"/>
    </location>
</feature>
<dbReference type="PANTHER" id="PTHR23193">
    <property type="entry name" value="NUCLEAR PORE COMPLEX PROTEIN NUP"/>
    <property type="match status" value="1"/>
</dbReference>
<evidence type="ECO:0000313" key="23">
    <source>
        <dbReference type="Proteomes" id="UP001211907"/>
    </source>
</evidence>
<dbReference type="InterPro" id="IPR015943">
    <property type="entry name" value="WD40/YVTN_repeat-like_dom_sf"/>
</dbReference>
<evidence type="ECO:0000256" key="15">
    <source>
        <dbReference type="ARBA" id="ARBA00060842"/>
    </source>
</evidence>
<evidence type="ECO:0000256" key="10">
    <source>
        <dbReference type="ARBA" id="ARBA00023010"/>
    </source>
</evidence>
<dbReference type="GO" id="GO:0005643">
    <property type="term" value="C:nuclear pore"/>
    <property type="evidence" value="ECO:0007669"/>
    <property type="project" value="UniProtKB-SubCell"/>
</dbReference>
<dbReference type="InterPro" id="IPR039462">
    <property type="entry name" value="Nup159/Nup146_N"/>
</dbReference>
<evidence type="ECO:0000256" key="20">
    <source>
        <dbReference type="SAM" id="MobiDB-lite"/>
    </source>
</evidence>
<evidence type="ECO:0000256" key="14">
    <source>
        <dbReference type="ARBA" id="ARBA00023242"/>
    </source>
</evidence>
<keyword evidence="9" id="KW-0653">Protein transport</keyword>
<feature type="domain" description="RanBP2-type" evidence="21">
    <location>
        <begin position="2060"/>
        <end position="2089"/>
    </location>
</feature>
<reference evidence="22" key="1">
    <citation type="submission" date="2020-05" db="EMBL/GenBank/DDBJ databases">
        <title>Phylogenomic resolution of chytrid fungi.</title>
        <authorList>
            <person name="Stajich J.E."/>
            <person name="Amses K."/>
            <person name="Simmons R."/>
            <person name="Seto K."/>
            <person name="Myers J."/>
            <person name="Bonds A."/>
            <person name="Quandt C.A."/>
            <person name="Barry K."/>
            <person name="Liu P."/>
            <person name="Grigoriev I."/>
            <person name="Longcore J.E."/>
            <person name="James T.Y."/>
        </authorList>
    </citation>
    <scope>NUCLEOTIDE SEQUENCE</scope>
    <source>
        <strain evidence="22">JEL0513</strain>
    </source>
</reference>
<evidence type="ECO:0000256" key="16">
    <source>
        <dbReference type="ARBA" id="ARBA00068609"/>
    </source>
</evidence>
<protein>
    <recommendedName>
        <fullName evidence="16">Nuclear pore complex protein Nup153</fullName>
    </recommendedName>
    <alternativeName>
        <fullName evidence="18">153 kDa nucleoporin</fullName>
    </alternativeName>
    <alternativeName>
        <fullName evidence="17">Nucleoporin Nup153</fullName>
    </alternativeName>
</protein>
<feature type="region of interest" description="Disordered" evidence="20">
    <location>
        <begin position="473"/>
        <end position="520"/>
    </location>
</feature>
<feature type="domain" description="RanBP2-type" evidence="21">
    <location>
        <begin position="1899"/>
        <end position="1929"/>
    </location>
</feature>
<dbReference type="Proteomes" id="UP001211907">
    <property type="component" value="Unassembled WGS sequence"/>
</dbReference>
<accession>A0AAD5T590</accession>
<evidence type="ECO:0000256" key="4">
    <source>
        <dbReference type="ARBA" id="ARBA00022448"/>
    </source>
</evidence>
<sequence length="2487" mass="264251">MSNSEEANVGPAEETTNICIASIARLCISGYAAYQDASEDGVYNSLLAVSNKFGYVVFGTDDGFAFMETKTVHSLLPKNQNKKEQVTLGDLKATRVAFHDSDSAVNQIRLSADQKIVVVALTSGHIHLFDAAELAQGISTSFKKFMSPNEEDVAILPNPESYPNLCAVNGADLSLHILDMDTGVFTPIDKFKTVYAMCWSRKGKQLAIADESAVIRQISIDGTPKNLIKPPPSITATEVKSIFWLEDKTFIVLYSVNQDDENQEDETAAYIITQSGTAKTGIKTKYMKIENPCPILTNRTNLFYPNLISSMGSFSYLLPYANFSSSSIGLLGFKDGSWNKWLLPSDKTIDIPGTGDEDDSNDVSFPIGVDIDFTSTDVAENGLPPAPLIYVRTSAGYLVVFSVIDETSKNRNQSCSSMVDKIEVIDGGDGPTRLKDELLAAQNTIFGSSSFSGEHSGRPFAKGSEQFVHKNRVETLPPKTKSPARPVVPGATFVRDRKDKSPQRSAVKVPEPTPSAPLTTAPSVTTIATAIAAASTPITPVVVTSTSILEKKVPERPKTPTPIESSKETLKTTENIVNKDEENPQRTSLEVEFGATALIKAELQVDTTEALKKPEEKSGFESSAKLPEILLRVKQPKAAAPSTFEEVDNIDDFSAEFLEIRQIPVNTSIPITQPFKHPENKAIFYNLLAISNKFGYVVYGTQSGFGFALTEDIRTAITKAAPKQEVKVLKAHEVPLEYDLVNQIRLSAAQDLVLIGLSSGSILVFKVSDLVLSPLDCASVILPNPEAFPNICALNFSNGLLYMFNVETDFFDKIEISGETSITAICWSRKGKQLAIGDDAGVIRQITLDGVIKNTIKPPESLGDGFEVSNMFWLEDKTFVVIFSREDRESRAFIVIQSGTAKTGIHTAYTEVSDPCIKDSDTERKTAYISALISDMGDAKYILSYGNYSGDSIGFLGCKDGIWNKWVPKNDDIYLPVTENDDNTYTVGLDIDFHSKDKIKSQHPDLPDLCPAPLVYVLNNVGSLLVYAVVDDTSSERNVSCASMCEAEKLPGTVKVSLKAEPLKVQTQPEIVKSDTQLFKFAPNADEESPAISASPKIPQPAKAPVFGQVSVPSFAPKPMAPLETQKSLFGNGSGFLFVPAKKEISSSMPVKSEGPIFGSGFAKTTEISFTNPVGSGTPPPPLFGPVKPSPAPVKHSLVFENPAVAKSTFPFTQGTNAKTSGTSLASDTPATALFGSVSFPSSPVPSTKTIIFSNEAKNPLKSGIFGVSYAPASATLSKMPLFSTETKFAPPKPLFPSSSAVPDMPSPRIPVESKLIEAVATEAPIFPVQQNFATKPPFDKPAPLKPIPKVDKDPSSKILESVLPVPTVPVPVPAKKEPKKKTYDDPNSLLQLFDRLCAEFEDDLIELQENMSDCSAFVEKAVKNSAIVLQQTHIQLSNANEQMIYVESDSKKICVTRDELVNTLRLVAGKQEYAGKLFKYLKEESKDWLENTGELGPEFAYLQTELRRKIMHMESSLSDVKASLVEIKEMLEIKRGVRNPVKLPDWDTICRNIRRITNHTLTISKRLDGLLQNVRVEKRVLFLQSKNSKTTPFKNSFAAVFDNLSDDENFRPTQFLGMPESVKKHSKFLASLKAVTSNSEFKPRKICAVKAIGAISSSESSLDSSLTTSLSGWTCSICLLLNTNAAAVCVACENKRIDNVANSQSTSLGWICAVCLVPNIASALMCVACESKKSGETVTKPSLFNTNESISSFSFNPTTASSGGFSFAPVKATNSEKWECTTCLVSNEVSVDVCVACETTRGGSKVVPKPSLFDSIKPKEATTVIGGFSFTQSEPKQDVSMKSSTFQDKSSGGLSFATGKSTESTGFSFQPAASGGFSFPFNKPSLNLKSKSTNETENSGEQWTCDSCLVSNVSAASQCIACEAKRNGKTKLSLFDTSSSSGPGFTAPQPILGSFSFGTAANLSDITQAQTAAFSFKPNAEEKFASAVLAGPRWTCSTCLITNDNAAIKCEACETKRPSDYISSESSSFVKTETAVSNENIGNEKKPEFGFGGSKSAVTTEGWTCNICLVTNQEFGTKCVSCGNDRDGKPTPKTSLFGSTSSAPVTSESTSTGFALSAKPDAESSEPALPLFGTSIGPSSFISFSSSPAPGFKPSVTGEGPVITSTPISFVQKSQEDTKSATSNYTFAAFGQAMNLGSATPTNKINPMFGSAAQNTGSVFGSGPVPPASGFSFLTPASSQSTPAGGGASVFGNVSPPSNSAPFGSGSVFGGAKSNGSPAFGTASATGSAFGQTSNPVTNSSFGQPGVSAFGQTSGSVFGSQTANTSSAFGKPAITPAAVTGSVFGQPAAPSTFGQTSSASAFGQPPAAVSAFGQKPSPSVFSQTTSTSAFGQAPAQSALGQSSFGQQTASTASPFGQKSAFGQAAATGSAFGQSTFGQAGTPVPAFGQSAFGTAAPAFPSVSLGQTKSVFGQSSSAATGGFGGFAA</sequence>
<evidence type="ECO:0000256" key="9">
    <source>
        <dbReference type="ARBA" id="ARBA00022927"/>
    </source>
</evidence>
<dbReference type="GO" id="GO:0006606">
    <property type="term" value="P:protein import into nucleus"/>
    <property type="evidence" value="ECO:0007669"/>
    <property type="project" value="TreeGrafter"/>
</dbReference>
<evidence type="ECO:0000256" key="18">
    <source>
        <dbReference type="ARBA" id="ARBA00079437"/>
    </source>
</evidence>
<dbReference type="InterPro" id="IPR026054">
    <property type="entry name" value="Nucleoporin"/>
</dbReference>
<keyword evidence="4" id="KW-0813">Transport</keyword>
<dbReference type="SMART" id="SM00320">
    <property type="entry name" value="WD40"/>
    <property type="match status" value="4"/>
</dbReference>
<dbReference type="Pfam" id="PF16755">
    <property type="entry name" value="Beta-prop_NUP159_NUP214"/>
    <property type="match status" value="2"/>
</dbReference>
<dbReference type="InterPro" id="IPR001876">
    <property type="entry name" value="Znf_RanBP2"/>
</dbReference>
<feature type="domain" description="RanBP2-type" evidence="21">
    <location>
        <begin position="1990"/>
        <end position="2020"/>
    </location>
</feature>
<keyword evidence="13" id="KW-0472">Membrane</keyword>
<keyword evidence="6 19" id="KW-0863">Zinc-finger</keyword>
<dbReference type="Gene3D" id="2.130.10.10">
    <property type="entry name" value="YVTN repeat-like/Quinoprotein amine dehydrogenase"/>
    <property type="match status" value="2"/>
</dbReference>
<feature type="region of interest" description="Disordered" evidence="20">
    <location>
        <begin position="2232"/>
        <end position="2254"/>
    </location>
</feature>
<keyword evidence="11" id="KW-0238">DNA-binding</keyword>
<dbReference type="GO" id="GO:0017056">
    <property type="term" value="F:structural constituent of nuclear pore"/>
    <property type="evidence" value="ECO:0007669"/>
    <property type="project" value="TreeGrafter"/>
</dbReference>